<dbReference type="PRINTS" id="PR01020">
    <property type="entry name" value="LPSBIOSNTHSS"/>
</dbReference>
<feature type="binding site" evidence="9">
    <location>
        <begin position="124"/>
        <end position="130"/>
    </location>
    <ligand>
        <name>ATP</name>
        <dbReference type="ChEBI" id="CHEBI:30616"/>
    </ligand>
</feature>
<feature type="domain" description="Cytidyltransferase-like" evidence="10">
    <location>
        <begin position="6"/>
        <end position="134"/>
    </location>
</feature>
<protein>
    <recommendedName>
        <fullName evidence="9">Phosphopantetheine adenylyltransferase</fullName>
        <ecNumber evidence="9">2.7.7.3</ecNumber>
    </recommendedName>
    <alternativeName>
        <fullName evidence="9">Dephospho-CoA pyrophosphorylase</fullName>
    </alternativeName>
    <alternativeName>
        <fullName evidence="9">Pantetheine-phosphate adenylyltransferase</fullName>
        <shortName evidence="9">PPAT</shortName>
    </alternativeName>
</protein>
<dbReference type="CDD" id="cd02163">
    <property type="entry name" value="PPAT"/>
    <property type="match status" value="1"/>
</dbReference>
<keyword evidence="12" id="KW-1185">Reference proteome</keyword>
<keyword evidence="5 9" id="KW-0067">ATP-binding</keyword>
<evidence type="ECO:0000256" key="7">
    <source>
        <dbReference type="ARBA" id="ARBA00022993"/>
    </source>
</evidence>
<feature type="binding site" evidence="9">
    <location>
        <position position="88"/>
    </location>
    <ligand>
        <name>substrate</name>
    </ligand>
</feature>
<feature type="binding site" evidence="9">
    <location>
        <position position="18"/>
    </location>
    <ligand>
        <name>ATP</name>
        <dbReference type="ChEBI" id="CHEBI:30616"/>
    </ligand>
</feature>
<evidence type="ECO:0000256" key="8">
    <source>
        <dbReference type="ARBA" id="ARBA00029346"/>
    </source>
</evidence>
<proteinExistence type="inferred from homology"/>
<dbReference type="RefSeq" id="WP_181549772.1">
    <property type="nucleotide sequence ID" value="NZ_JACDUS010000001.1"/>
</dbReference>
<name>A0A7W0C6K5_9BACT</name>
<evidence type="ECO:0000313" key="11">
    <source>
        <dbReference type="EMBL" id="MBA2880106.1"/>
    </source>
</evidence>
<feature type="binding site" evidence="9">
    <location>
        <begin position="10"/>
        <end position="11"/>
    </location>
    <ligand>
        <name>ATP</name>
        <dbReference type="ChEBI" id="CHEBI:30616"/>
    </ligand>
</feature>
<dbReference type="Proteomes" id="UP000525298">
    <property type="component" value="Unassembled WGS sequence"/>
</dbReference>
<dbReference type="InterPro" id="IPR014729">
    <property type="entry name" value="Rossmann-like_a/b/a_fold"/>
</dbReference>
<keyword evidence="6 9" id="KW-0460">Magnesium</keyword>
<dbReference type="GO" id="GO:0015937">
    <property type="term" value="P:coenzyme A biosynthetic process"/>
    <property type="evidence" value="ECO:0007669"/>
    <property type="project" value="UniProtKB-UniRule"/>
</dbReference>
<sequence>MEKIAIYPGSFDPVTNGHLDIIERGLKIFDRLIITILENPAKKLLFSVDERIDLLTRSLAGFSNVESASYDGLLVDYAKQRNAHAILRGMRAVSDFEYEFQMALMNRRLNREVQTVFLMTGLRWIFTSSSIIKEAAKFGGNIESMVPPVVQEKLEQRFHCLLGGDSEDSDETV</sequence>
<evidence type="ECO:0000256" key="5">
    <source>
        <dbReference type="ARBA" id="ARBA00022840"/>
    </source>
</evidence>
<feature type="site" description="Transition state stabilizer" evidence="9">
    <location>
        <position position="18"/>
    </location>
</feature>
<keyword evidence="2 9" id="KW-0808">Transferase</keyword>
<dbReference type="NCBIfam" id="TIGR01510">
    <property type="entry name" value="coaD_prev_kdtB"/>
    <property type="match status" value="1"/>
</dbReference>
<keyword evidence="3 9" id="KW-0548">Nucleotidyltransferase</keyword>
<evidence type="ECO:0000256" key="3">
    <source>
        <dbReference type="ARBA" id="ARBA00022695"/>
    </source>
</evidence>
<comment type="caution">
    <text evidence="11">The sequence shown here is derived from an EMBL/GenBank/DDBJ whole genome shotgun (WGS) entry which is preliminary data.</text>
</comment>
<dbReference type="GO" id="GO:0004595">
    <property type="term" value="F:pantetheine-phosphate adenylyltransferase activity"/>
    <property type="evidence" value="ECO:0007669"/>
    <property type="project" value="UniProtKB-UniRule"/>
</dbReference>
<comment type="pathway">
    <text evidence="9">Cofactor biosynthesis; coenzyme A biosynthesis; CoA from (R)-pantothenate: step 4/5.</text>
</comment>
<dbReference type="InterPro" id="IPR004821">
    <property type="entry name" value="Cyt_trans-like"/>
</dbReference>
<evidence type="ECO:0000256" key="2">
    <source>
        <dbReference type="ARBA" id="ARBA00022679"/>
    </source>
</evidence>
<dbReference type="Pfam" id="PF01467">
    <property type="entry name" value="CTP_transf_like"/>
    <property type="match status" value="1"/>
</dbReference>
<accession>A0A7W0C6K5</accession>
<comment type="function">
    <text evidence="9">Reversibly transfers an adenylyl group from ATP to 4'-phosphopantetheine, yielding dephospho-CoA (dPCoA) and pyrophosphate.</text>
</comment>
<reference evidence="11 12" key="1">
    <citation type="submission" date="2020-07" db="EMBL/GenBank/DDBJ databases">
        <title>Genomic Encyclopedia of Type Strains, Phase IV (KMG-IV): sequencing the most valuable type-strain genomes for metagenomic binning, comparative biology and taxonomic classification.</title>
        <authorList>
            <person name="Goeker M."/>
        </authorList>
    </citation>
    <scope>NUCLEOTIDE SEQUENCE [LARGE SCALE GENOMIC DNA]</scope>
    <source>
        <strain evidence="11 12">DSM 17721</strain>
    </source>
</reference>
<dbReference type="UniPathway" id="UPA00241">
    <property type="reaction ID" value="UER00355"/>
</dbReference>
<organism evidence="11 12">
    <name type="scientific">Desulfosalsimonas propionicica</name>
    <dbReference type="NCBI Taxonomy" id="332175"/>
    <lineage>
        <taxon>Bacteria</taxon>
        <taxon>Pseudomonadati</taxon>
        <taxon>Thermodesulfobacteriota</taxon>
        <taxon>Desulfobacteria</taxon>
        <taxon>Desulfobacterales</taxon>
        <taxon>Desulfosalsimonadaceae</taxon>
        <taxon>Desulfosalsimonas</taxon>
    </lineage>
</organism>
<feature type="binding site" evidence="9">
    <location>
        <begin position="89"/>
        <end position="91"/>
    </location>
    <ligand>
        <name>ATP</name>
        <dbReference type="ChEBI" id="CHEBI:30616"/>
    </ligand>
</feature>
<dbReference type="Gene3D" id="3.40.50.620">
    <property type="entry name" value="HUPs"/>
    <property type="match status" value="1"/>
</dbReference>
<keyword evidence="7 9" id="KW-0173">Coenzyme A biosynthesis</keyword>
<dbReference type="GO" id="GO:0005737">
    <property type="term" value="C:cytoplasm"/>
    <property type="evidence" value="ECO:0007669"/>
    <property type="project" value="UniProtKB-SubCell"/>
</dbReference>
<evidence type="ECO:0000313" key="12">
    <source>
        <dbReference type="Proteomes" id="UP000525298"/>
    </source>
</evidence>
<feature type="binding site" evidence="9">
    <location>
        <position position="10"/>
    </location>
    <ligand>
        <name>substrate</name>
    </ligand>
</feature>
<keyword evidence="1 9" id="KW-0963">Cytoplasm</keyword>
<gene>
    <name evidence="9" type="primary">coaD</name>
    <name evidence="11" type="ORF">HNR65_000413</name>
</gene>
<comment type="subunit">
    <text evidence="9">Homohexamer.</text>
</comment>
<dbReference type="EMBL" id="JACDUS010000001">
    <property type="protein sequence ID" value="MBA2880106.1"/>
    <property type="molecule type" value="Genomic_DNA"/>
</dbReference>
<dbReference type="HAMAP" id="MF_00151">
    <property type="entry name" value="PPAT_bact"/>
    <property type="match status" value="1"/>
</dbReference>
<dbReference type="SUPFAM" id="SSF52374">
    <property type="entry name" value="Nucleotidylyl transferase"/>
    <property type="match status" value="1"/>
</dbReference>
<evidence type="ECO:0000256" key="6">
    <source>
        <dbReference type="ARBA" id="ARBA00022842"/>
    </source>
</evidence>
<dbReference type="NCBIfam" id="TIGR00125">
    <property type="entry name" value="cyt_tran_rel"/>
    <property type="match status" value="1"/>
</dbReference>
<evidence type="ECO:0000256" key="4">
    <source>
        <dbReference type="ARBA" id="ARBA00022741"/>
    </source>
</evidence>
<dbReference type="InterPro" id="IPR001980">
    <property type="entry name" value="PPAT"/>
</dbReference>
<evidence type="ECO:0000256" key="9">
    <source>
        <dbReference type="HAMAP-Rule" id="MF_00151"/>
    </source>
</evidence>
<evidence type="ECO:0000256" key="1">
    <source>
        <dbReference type="ARBA" id="ARBA00022490"/>
    </source>
</evidence>
<feature type="binding site" evidence="9">
    <location>
        <position position="74"/>
    </location>
    <ligand>
        <name>substrate</name>
    </ligand>
</feature>
<comment type="similarity">
    <text evidence="9">Belongs to the bacterial CoaD family.</text>
</comment>
<dbReference type="GO" id="GO:0005524">
    <property type="term" value="F:ATP binding"/>
    <property type="evidence" value="ECO:0007669"/>
    <property type="project" value="UniProtKB-KW"/>
</dbReference>
<comment type="cofactor">
    <cofactor evidence="9">
        <name>Mg(2+)</name>
        <dbReference type="ChEBI" id="CHEBI:18420"/>
    </cofactor>
</comment>
<dbReference type="PANTHER" id="PTHR21342:SF1">
    <property type="entry name" value="PHOSPHOPANTETHEINE ADENYLYLTRANSFERASE"/>
    <property type="match status" value="1"/>
</dbReference>
<comment type="catalytic activity">
    <reaction evidence="8 9">
        <text>(R)-4'-phosphopantetheine + ATP + H(+) = 3'-dephospho-CoA + diphosphate</text>
        <dbReference type="Rhea" id="RHEA:19801"/>
        <dbReference type="ChEBI" id="CHEBI:15378"/>
        <dbReference type="ChEBI" id="CHEBI:30616"/>
        <dbReference type="ChEBI" id="CHEBI:33019"/>
        <dbReference type="ChEBI" id="CHEBI:57328"/>
        <dbReference type="ChEBI" id="CHEBI:61723"/>
        <dbReference type="EC" id="2.7.7.3"/>
    </reaction>
</comment>
<feature type="binding site" evidence="9">
    <location>
        <position position="42"/>
    </location>
    <ligand>
        <name>substrate</name>
    </ligand>
</feature>
<dbReference type="PANTHER" id="PTHR21342">
    <property type="entry name" value="PHOSPHOPANTETHEINE ADENYLYLTRANSFERASE"/>
    <property type="match status" value="1"/>
</dbReference>
<keyword evidence="4 9" id="KW-0547">Nucleotide-binding</keyword>
<dbReference type="EC" id="2.7.7.3" evidence="9"/>
<dbReference type="AlphaFoldDB" id="A0A7W0C6K5"/>
<comment type="subcellular location">
    <subcellularLocation>
        <location evidence="9">Cytoplasm</location>
    </subcellularLocation>
</comment>
<evidence type="ECO:0000259" key="10">
    <source>
        <dbReference type="Pfam" id="PF01467"/>
    </source>
</evidence>
<feature type="binding site" evidence="9">
    <location>
        <position position="99"/>
    </location>
    <ligand>
        <name>ATP</name>
        <dbReference type="ChEBI" id="CHEBI:30616"/>
    </ligand>
</feature>